<reference evidence="3" key="1">
    <citation type="journal article" date="2008" name="Nat. Genet.">
        <title>The Pristionchus pacificus genome provides a unique perspective on nematode lifestyle and parasitism.</title>
        <authorList>
            <person name="Dieterich C."/>
            <person name="Clifton S.W."/>
            <person name="Schuster L.N."/>
            <person name="Chinwalla A."/>
            <person name="Delehaunty K."/>
            <person name="Dinkelacker I."/>
            <person name="Fulton L."/>
            <person name="Fulton R."/>
            <person name="Godfrey J."/>
            <person name="Minx P."/>
            <person name="Mitreva M."/>
            <person name="Roeseler W."/>
            <person name="Tian H."/>
            <person name="Witte H."/>
            <person name="Yang S.P."/>
            <person name="Wilson R.K."/>
            <person name="Sommer R.J."/>
        </authorList>
    </citation>
    <scope>NUCLEOTIDE SEQUENCE [LARGE SCALE GENOMIC DNA]</scope>
    <source>
        <strain evidence="3">PS312</strain>
    </source>
</reference>
<accession>A0A8R1YG50</accession>
<feature type="region of interest" description="Disordered" evidence="1">
    <location>
        <begin position="16"/>
        <end position="51"/>
    </location>
</feature>
<keyword evidence="3" id="KW-1185">Reference proteome</keyword>
<dbReference type="Proteomes" id="UP000005239">
    <property type="component" value="Unassembled WGS sequence"/>
</dbReference>
<evidence type="ECO:0000313" key="2">
    <source>
        <dbReference type="EnsemblMetazoa" id="PPA21403.1"/>
    </source>
</evidence>
<protein>
    <submittedName>
        <fullName evidence="2">Uncharacterized protein</fullName>
    </submittedName>
</protein>
<gene>
    <name evidence="2" type="primary">WBGene00110957</name>
</gene>
<reference evidence="2" key="2">
    <citation type="submission" date="2022-06" db="UniProtKB">
        <authorList>
            <consortium name="EnsemblMetazoa"/>
        </authorList>
    </citation>
    <scope>IDENTIFICATION</scope>
    <source>
        <strain evidence="2">PS312</strain>
    </source>
</reference>
<sequence length="361" mass="41736">MPNVRPQTHLKRLRTRVNGRVQPVVNTRDKPRPSTSRTIKPSGSSVEESVIEERTKKDPICTICFEDLSVKLCYNFVCPSSVQEINKDEIQREADQLCPNCRYPYGYVRCGRTKIRDIEAYGKSQQPTWWFINQKAKEIEGAVQIDRSRSNLSPQNHNFILNLEHVRENALVQATNKIGRLKVEKEKAMKEDKSQPFIDDIDEEIELYKNRENIIREVRKMMKAAKDAGILPPEPTYKCDWNLESEMYHVYRAMPGTETREGLATELIQGLPNIAGLSEVTASIVRPAEITREVDANGVERYVRYRVERITVTEDVDMEELRRMGFQVIPVDEESDEEVIIETLEPNEEDEELNGEMEMGM</sequence>
<dbReference type="EnsemblMetazoa" id="PPA21403.1">
    <property type="protein sequence ID" value="PPA21403.1"/>
    <property type="gene ID" value="WBGene00110957"/>
</dbReference>
<evidence type="ECO:0000313" key="3">
    <source>
        <dbReference type="Proteomes" id="UP000005239"/>
    </source>
</evidence>
<name>A0A2A6B9Z8_PRIPA</name>
<evidence type="ECO:0000256" key="1">
    <source>
        <dbReference type="SAM" id="MobiDB-lite"/>
    </source>
</evidence>
<organism evidence="2 3">
    <name type="scientific">Pristionchus pacificus</name>
    <name type="common">Parasitic nematode worm</name>
    <dbReference type="NCBI Taxonomy" id="54126"/>
    <lineage>
        <taxon>Eukaryota</taxon>
        <taxon>Metazoa</taxon>
        <taxon>Ecdysozoa</taxon>
        <taxon>Nematoda</taxon>
        <taxon>Chromadorea</taxon>
        <taxon>Rhabditida</taxon>
        <taxon>Rhabditina</taxon>
        <taxon>Diplogasteromorpha</taxon>
        <taxon>Diplogasteroidea</taxon>
        <taxon>Neodiplogasteridae</taxon>
        <taxon>Pristionchus</taxon>
    </lineage>
</organism>
<accession>A0A2A6B9Z8</accession>
<dbReference type="AlphaFoldDB" id="A0A2A6B9Z8"/>
<proteinExistence type="predicted"/>